<organism evidence="1 2">
    <name type="scientific">Halorubrum virus Serpecor1</name>
    <dbReference type="NCBI Taxonomy" id="2721757"/>
    <lineage>
        <taxon>Viruses</taxon>
        <taxon>Duplodnaviria</taxon>
        <taxon>Heunggongvirae</taxon>
        <taxon>Uroviricota</taxon>
        <taxon>Caudoviricetes</taxon>
        <taxon>Thumleimavirales</taxon>
        <taxon>Hafunaviridae</taxon>
        <taxon>Haloferacalesvirus</taxon>
        <taxon>Haloferacalesvirus serpentinense</taxon>
        <taxon>Haloferacalesvirus Serpecor1</taxon>
    </lineage>
</organism>
<proteinExistence type="predicted"/>
<accession>A0A6G9RY04</accession>
<evidence type="ECO:0000313" key="1">
    <source>
        <dbReference type="EMBL" id="QIR31230.1"/>
    </source>
</evidence>
<evidence type="ECO:0000313" key="2">
    <source>
        <dbReference type="Proteomes" id="UP000501054"/>
    </source>
</evidence>
<dbReference type="Proteomes" id="UP000501054">
    <property type="component" value="Segment"/>
</dbReference>
<gene>
    <name evidence="1" type="ORF">HrrSp1_330</name>
</gene>
<sequence length="53" mass="6132">MNEEDQDLHDEIDALALEIERSIQEAKATNKKWEGVFSPEPRQMKNQAEALFS</sequence>
<reference evidence="1 2" key="1">
    <citation type="journal article" date="2020" name="Genes (Basel)">
        <title>Comparative Genomics of Two New HF1-like Haloviruses.</title>
        <authorList>
            <person name="Dyall-Smith M."/>
            <person name="Tang S.L."/>
            <person name="Russ B."/>
            <person name="Chiang P.W."/>
            <person name="Pfeiffer F."/>
        </authorList>
    </citation>
    <scope>NUCLEOTIDE SEQUENCE [LARGE SCALE GENOMIC DNA]</scope>
</reference>
<keyword evidence="2" id="KW-1185">Reference proteome</keyword>
<name>A0A6G9RY04_9CAUD</name>
<dbReference type="EMBL" id="MN901521">
    <property type="protein sequence ID" value="QIR31230.1"/>
    <property type="molecule type" value="Genomic_DNA"/>
</dbReference>
<protein>
    <submittedName>
        <fullName evidence="1">Uncharacterized protein</fullName>
    </submittedName>
</protein>